<evidence type="ECO:0000256" key="4">
    <source>
        <dbReference type="ARBA" id="ARBA00023015"/>
    </source>
</evidence>
<evidence type="ECO:0000256" key="6">
    <source>
        <dbReference type="ARBA" id="ARBA00023242"/>
    </source>
</evidence>
<evidence type="ECO:0000259" key="11">
    <source>
        <dbReference type="PROSITE" id="PS51184"/>
    </source>
</evidence>
<dbReference type="PANTHER" id="PTHR12549:SF17">
    <property type="entry name" value="E3 UBIQUITIN-PROTEIN LIGASE JMJ24"/>
    <property type="match status" value="1"/>
</dbReference>
<dbReference type="Pfam" id="PF02373">
    <property type="entry name" value="JmjC"/>
    <property type="match status" value="1"/>
</dbReference>
<dbReference type="InterPro" id="IPR014977">
    <property type="entry name" value="WRC_dom"/>
</dbReference>
<dbReference type="PANTHER" id="PTHR12549">
    <property type="entry name" value="JMJC DOMAIN-CONTAINING HISTONE DEMETHYLATION PROTEIN"/>
    <property type="match status" value="1"/>
</dbReference>
<organism evidence="13 14">
    <name type="scientific">Arabis nemorensis</name>
    <dbReference type="NCBI Taxonomy" id="586526"/>
    <lineage>
        <taxon>Eukaryota</taxon>
        <taxon>Viridiplantae</taxon>
        <taxon>Streptophyta</taxon>
        <taxon>Embryophyta</taxon>
        <taxon>Tracheophyta</taxon>
        <taxon>Spermatophyta</taxon>
        <taxon>Magnoliopsida</taxon>
        <taxon>eudicotyledons</taxon>
        <taxon>Gunneridae</taxon>
        <taxon>Pentapetalae</taxon>
        <taxon>rosids</taxon>
        <taxon>malvids</taxon>
        <taxon>Brassicales</taxon>
        <taxon>Brassicaceae</taxon>
        <taxon>Arabideae</taxon>
        <taxon>Arabis</taxon>
    </lineage>
</organism>
<dbReference type="GO" id="GO:0008270">
    <property type="term" value="F:zinc ion binding"/>
    <property type="evidence" value="ECO:0007669"/>
    <property type="project" value="UniProtKB-KW"/>
</dbReference>
<evidence type="ECO:0000256" key="1">
    <source>
        <dbReference type="ARBA" id="ARBA00004123"/>
    </source>
</evidence>
<accession>A0A565AMD7</accession>
<dbReference type="OrthoDB" id="1667110at2759"/>
<evidence type="ECO:0000256" key="7">
    <source>
        <dbReference type="PROSITE-ProRule" id="PRU00175"/>
    </source>
</evidence>
<feature type="domain" description="JmjC" evidence="11">
    <location>
        <begin position="620"/>
        <end position="872"/>
    </location>
</feature>
<proteinExistence type="inferred from homology"/>
<keyword evidence="5" id="KW-0804">Transcription</keyword>
<keyword evidence="14" id="KW-1185">Reference proteome</keyword>
<dbReference type="InterPro" id="IPR001841">
    <property type="entry name" value="Znf_RING"/>
</dbReference>
<dbReference type="PROSITE" id="PS51667">
    <property type="entry name" value="WRC"/>
    <property type="match status" value="1"/>
</dbReference>
<dbReference type="GO" id="GO:0032454">
    <property type="term" value="F:histone H3K9 demethylase activity"/>
    <property type="evidence" value="ECO:0007669"/>
    <property type="project" value="InterPro"/>
</dbReference>
<evidence type="ECO:0000259" key="12">
    <source>
        <dbReference type="PROSITE" id="PS51667"/>
    </source>
</evidence>
<evidence type="ECO:0008006" key="15">
    <source>
        <dbReference type="Google" id="ProtNLM"/>
    </source>
</evidence>
<keyword evidence="7" id="KW-0862">Zinc</keyword>
<evidence type="ECO:0000313" key="13">
    <source>
        <dbReference type="EMBL" id="VVA90571.1"/>
    </source>
</evidence>
<sequence>MQVNIDEICDSVIRMSGNEQSRSGSGNGIGNGNGEGIPDDLRCKRSDGKQWRCTAKSMPDKTVCEKHYIQAKKRAANSAFRANQKKAKRRSPLGETDTYSEGKTDDFGIPMNSIEDYGNGLASASKNNSIREKRPNKSLIHSCETPISRNGSPRVAVDLNDDLAGDAGMFEEPHRSYRAAPSASIMDPSRNRSLQSMSPMEYSTESTDVSAESLGQVCHQCQRKDRDRIISCLKCNLIAFCDTCISTRYSEISLEEVEKVCPVCRGLCNCKSCLRSDNTIKVRIRELSVLDKMQYLYRLLSAVLPVIKQIHLDQCTEVELEKRLRGAEIDLVRARLKADEQMCCNVCRIPVVDYYRHCSNCSYDLCLRCCQDLRAESLVEISGTNQIIKDQTDVPKLKLDFSYKFPEWEANGDGSIPCPPKEYGGCGSRSLNLARIFKMNWVAKLVKNAEEMVNGCKVSDLQKPELCDSRFCKFAEREESDDNFVYSPSLETIKSDGVAKFEKQWAEGRLVIVKKVLDESSFSRWDPETIWRDIDEISDEKSREDDPFLKAINCLDGSEADVRLGEFTKAYRDGRNQETGLLPLLYKLKDWPSPSASEDFIFYQRPEFIRRFPFLEYIHPRLGLLNVAAKLPHYSLQNDAGPKIYVSCGTYQEMGAGDSLTSIHYSMRDMVYLLVHTSEGTKFERVRETKPGPGETDEKMGENESLPSPEEKLKDGELHDLTLSSVNTEQNESEMMLTVNPENITDHGHNLESSCTSSGEGGAQWDVFRRQDVPKLAEYLQKTFQKPDSFKTDFVSGPLYEGLYINEHHKRQLKDEFGVEPWTFEQCRGEAIFIPAGCPFQVRDLQSNVQVALDFLCPESVGESARLAEEIRCLPNDHEAKIQILEIGKISLYAASSAIKEVQKLVLDPKFGAELGFEDPNLTKAVSHNLDRAMKRPQQISCT</sequence>
<dbReference type="GO" id="GO:0000118">
    <property type="term" value="C:histone deacetylase complex"/>
    <property type="evidence" value="ECO:0007669"/>
    <property type="project" value="TreeGrafter"/>
</dbReference>
<dbReference type="Gene3D" id="2.60.120.650">
    <property type="entry name" value="Cupin"/>
    <property type="match status" value="1"/>
</dbReference>
<evidence type="ECO:0000313" key="14">
    <source>
        <dbReference type="Proteomes" id="UP000489600"/>
    </source>
</evidence>
<comment type="caution">
    <text evidence="8">Lacks conserved residue(s) required for the propagation of feature annotation.</text>
</comment>
<evidence type="ECO:0000256" key="3">
    <source>
        <dbReference type="ARBA" id="ARBA00022723"/>
    </source>
</evidence>
<dbReference type="InterPro" id="IPR003347">
    <property type="entry name" value="JmjC_dom"/>
</dbReference>
<keyword evidence="3" id="KW-0479">Metal-binding</keyword>
<keyword evidence="4" id="KW-0805">Transcription regulation</keyword>
<feature type="domain" description="RING-type" evidence="10">
    <location>
        <begin position="218"/>
        <end position="265"/>
    </location>
</feature>
<keyword evidence="7" id="KW-0863">Zinc-finger</keyword>
<dbReference type="GO" id="GO:0000785">
    <property type="term" value="C:chromatin"/>
    <property type="evidence" value="ECO:0007669"/>
    <property type="project" value="TreeGrafter"/>
</dbReference>
<evidence type="ECO:0000256" key="2">
    <source>
        <dbReference type="ARBA" id="ARBA00006801"/>
    </source>
</evidence>
<dbReference type="InterPro" id="IPR018866">
    <property type="entry name" value="Znf-4CXXC_R1"/>
</dbReference>
<dbReference type="AlphaFoldDB" id="A0A565AMD7"/>
<feature type="region of interest" description="Disordered" evidence="9">
    <location>
        <begin position="75"/>
        <end position="107"/>
    </location>
</feature>
<dbReference type="Pfam" id="PF08879">
    <property type="entry name" value="WRC"/>
    <property type="match status" value="1"/>
</dbReference>
<dbReference type="SMART" id="SM00558">
    <property type="entry name" value="JmjC"/>
    <property type="match status" value="1"/>
</dbReference>
<feature type="region of interest" description="Disordered" evidence="9">
    <location>
        <begin position="16"/>
        <end position="43"/>
    </location>
</feature>
<feature type="region of interest" description="Disordered" evidence="9">
    <location>
        <begin position="683"/>
        <end position="712"/>
    </location>
</feature>
<dbReference type="InterPro" id="IPR045109">
    <property type="entry name" value="LSDs-like"/>
</dbReference>
<dbReference type="GO" id="GO:0003712">
    <property type="term" value="F:transcription coregulator activity"/>
    <property type="evidence" value="ECO:0007669"/>
    <property type="project" value="TreeGrafter"/>
</dbReference>
<reference evidence="13" key="1">
    <citation type="submission" date="2019-07" db="EMBL/GenBank/DDBJ databases">
        <authorList>
            <person name="Dittberner H."/>
        </authorList>
    </citation>
    <scope>NUCLEOTIDE SEQUENCE [LARGE SCALE GENOMIC DNA]</scope>
</reference>
<feature type="compositionally biased region" description="Basic and acidic residues" evidence="9">
    <location>
        <begin position="683"/>
        <end position="702"/>
    </location>
</feature>
<keyword evidence="6" id="KW-0539">Nucleus</keyword>
<dbReference type="EMBL" id="CABITT030000001">
    <property type="protein sequence ID" value="VVA90571.1"/>
    <property type="molecule type" value="Genomic_DNA"/>
</dbReference>
<comment type="caution">
    <text evidence="13">The sequence shown here is derived from an EMBL/GenBank/DDBJ whole genome shotgun (WGS) entry which is preliminary data.</text>
</comment>
<gene>
    <name evidence="13" type="ORF">ANE_LOCUS1016</name>
</gene>
<feature type="compositionally biased region" description="Gly residues" evidence="9">
    <location>
        <begin position="25"/>
        <end position="35"/>
    </location>
</feature>
<dbReference type="Proteomes" id="UP000489600">
    <property type="component" value="Unassembled WGS sequence"/>
</dbReference>
<evidence type="ECO:0000259" key="10">
    <source>
        <dbReference type="PROSITE" id="PS50089"/>
    </source>
</evidence>
<dbReference type="GO" id="GO:0031490">
    <property type="term" value="F:chromatin DNA binding"/>
    <property type="evidence" value="ECO:0007669"/>
    <property type="project" value="TreeGrafter"/>
</dbReference>
<dbReference type="PROSITE" id="PS51184">
    <property type="entry name" value="JMJC"/>
    <property type="match status" value="1"/>
</dbReference>
<comment type="similarity">
    <text evidence="2">Belongs to the JARID1 histone demethylase family.</text>
</comment>
<name>A0A565AMD7_9BRAS</name>
<comment type="subcellular location">
    <subcellularLocation>
        <location evidence="1">Nucleus</location>
    </subcellularLocation>
</comment>
<feature type="region of interest" description="Disordered" evidence="9">
    <location>
        <begin position="176"/>
        <end position="195"/>
    </location>
</feature>
<protein>
    <recommendedName>
        <fullName evidence="15">JmjC domain-containing protein</fullName>
    </recommendedName>
</protein>
<dbReference type="GO" id="GO:0006357">
    <property type="term" value="P:regulation of transcription by RNA polymerase II"/>
    <property type="evidence" value="ECO:0007669"/>
    <property type="project" value="TreeGrafter"/>
</dbReference>
<dbReference type="SUPFAM" id="SSF51197">
    <property type="entry name" value="Clavaminate synthase-like"/>
    <property type="match status" value="1"/>
</dbReference>
<evidence type="ECO:0000256" key="9">
    <source>
        <dbReference type="SAM" id="MobiDB-lite"/>
    </source>
</evidence>
<feature type="domain" description="WRC" evidence="12">
    <location>
        <begin position="37"/>
        <end position="82"/>
    </location>
</feature>
<evidence type="ECO:0000256" key="5">
    <source>
        <dbReference type="ARBA" id="ARBA00023163"/>
    </source>
</evidence>
<dbReference type="Pfam" id="PF10497">
    <property type="entry name" value="zf-4CXXC_R1"/>
    <property type="match status" value="1"/>
</dbReference>
<dbReference type="PROSITE" id="PS50089">
    <property type="entry name" value="ZF_RING_2"/>
    <property type="match status" value="1"/>
</dbReference>
<evidence type="ECO:0000256" key="8">
    <source>
        <dbReference type="PROSITE-ProRule" id="PRU01002"/>
    </source>
</evidence>